<reference evidence="8 9" key="1">
    <citation type="submission" date="2020-08" db="EMBL/GenBank/DDBJ databases">
        <title>Genomic Encyclopedia of Type Strains, Phase IV (KMG-IV): sequencing the most valuable type-strain genomes for metagenomic binning, comparative biology and taxonomic classification.</title>
        <authorList>
            <person name="Goeker M."/>
        </authorList>
    </citation>
    <scope>NUCLEOTIDE SEQUENCE [LARGE SCALE GENOMIC DNA]</scope>
    <source>
        <strain evidence="8 9">DSM 22548</strain>
    </source>
</reference>
<dbReference type="PANTHER" id="PTHR43133">
    <property type="entry name" value="RNA POLYMERASE ECF-TYPE SIGMA FACTO"/>
    <property type="match status" value="1"/>
</dbReference>
<evidence type="ECO:0000313" key="9">
    <source>
        <dbReference type="Proteomes" id="UP000541425"/>
    </source>
</evidence>
<dbReference type="GO" id="GO:0003677">
    <property type="term" value="F:DNA binding"/>
    <property type="evidence" value="ECO:0007669"/>
    <property type="project" value="UniProtKB-KW"/>
</dbReference>
<dbReference type="PANTHER" id="PTHR43133:SF8">
    <property type="entry name" value="RNA POLYMERASE SIGMA FACTOR HI_1459-RELATED"/>
    <property type="match status" value="1"/>
</dbReference>
<dbReference type="NCBIfam" id="TIGR02937">
    <property type="entry name" value="sigma70-ECF"/>
    <property type="match status" value="1"/>
</dbReference>
<evidence type="ECO:0000259" key="7">
    <source>
        <dbReference type="Pfam" id="PF08281"/>
    </source>
</evidence>
<dbReference type="InterPro" id="IPR013325">
    <property type="entry name" value="RNA_pol_sigma_r2"/>
</dbReference>
<evidence type="ECO:0000256" key="1">
    <source>
        <dbReference type="ARBA" id="ARBA00010641"/>
    </source>
</evidence>
<dbReference type="Gene3D" id="1.10.10.10">
    <property type="entry name" value="Winged helix-like DNA-binding domain superfamily/Winged helix DNA-binding domain"/>
    <property type="match status" value="1"/>
</dbReference>
<keyword evidence="2" id="KW-0805">Transcription regulation</keyword>
<dbReference type="InterPro" id="IPR036388">
    <property type="entry name" value="WH-like_DNA-bd_sf"/>
</dbReference>
<evidence type="ECO:0000259" key="6">
    <source>
        <dbReference type="Pfam" id="PF04542"/>
    </source>
</evidence>
<dbReference type="AlphaFoldDB" id="A0A7W5XWU4"/>
<proteinExistence type="inferred from homology"/>
<dbReference type="GO" id="GO:0006352">
    <property type="term" value="P:DNA-templated transcription initiation"/>
    <property type="evidence" value="ECO:0007669"/>
    <property type="project" value="InterPro"/>
</dbReference>
<protein>
    <submittedName>
        <fullName evidence="8">RNA polymerase sigma-70 factor (ECF subfamily)</fullName>
    </submittedName>
</protein>
<evidence type="ECO:0000256" key="2">
    <source>
        <dbReference type="ARBA" id="ARBA00023015"/>
    </source>
</evidence>
<dbReference type="CDD" id="cd06171">
    <property type="entry name" value="Sigma70_r4"/>
    <property type="match status" value="1"/>
</dbReference>
<dbReference type="Pfam" id="PF08281">
    <property type="entry name" value="Sigma70_r4_2"/>
    <property type="match status" value="1"/>
</dbReference>
<dbReference type="Pfam" id="PF04542">
    <property type="entry name" value="Sigma70_r2"/>
    <property type="match status" value="1"/>
</dbReference>
<dbReference type="InterPro" id="IPR007627">
    <property type="entry name" value="RNA_pol_sigma70_r2"/>
</dbReference>
<name>A0A7W5XWU4_9BACT</name>
<organism evidence="8 9">
    <name type="scientific">Alloprevotella rava</name>
    <dbReference type="NCBI Taxonomy" id="671218"/>
    <lineage>
        <taxon>Bacteria</taxon>
        <taxon>Pseudomonadati</taxon>
        <taxon>Bacteroidota</taxon>
        <taxon>Bacteroidia</taxon>
        <taxon>Bacteroidales</taxon>
        <taxon>Prevotellaceae</taxon>
        <taxon>Alloprevotella</taxon>
    </lineage>
</organism>
<evidence type="ECO:0000256" key="4">
    <source>
        <dbReference type="ARBA" id="ARBA00023125"/>
    </source>
</evidence>
<dbReference type="SUPFAM" id="SSF88659">
    <property type="entry name" value="Sigma3 and sigma4 domains of RNA polymerase sigma factors"/>
    <property type="match status" value="1"/>
</dbReference>
<dbReference type="InterPro" id="IPR013324">
    <property type="entry name" value="RNA_pol_sigma_r3/r4-like"/>
</dbReference>
<evidence type="ECO:0000313" key="8">
    <source>
        <dbReference type="EMBL" id="MBB3701588.1"/>
    </source>
</evidence>
<dbReference type="InterPro" id="IPR014284">
    <property type="entry name" value="RNA_pol_sigma-70_dom"/>
</dbReference>
<dbReference type="GO" id="GO:0016987">
    <property type="term" value="F:sigma factor activity"/>
    <property type="evidence" value="ECO:0007669"/>
    <property type="project" value="UniProtKB-KW"/>
</dbReference>
<dbReference type="RefSeq" id="WP_183693351.1">
    <property type="nucleotide sequence ID" value="NZ_JACICA010000001.1"/>
</dbReference>
<keyword evidence="5" id="KW-0804">Transcription</keyword>
<dbReference type="EMBL" id="JACICA010000001">
    <property type="protein sequence ID" value="MBB3701588.1"/>
    <property type="molecule type" value="Genomic_DNA"/>
</dbReference>
<feature type="domain" description="RNA polymerase sigma-70 region 2" evidence="6">
    <location>
        <begin position="27"/>
        <end position="93"/>
    </location>
</feature>
<comment type="similarity">
    <text evidence="1">Belongs to the sigma-70 factor family. ECF subfamily.</text>
</comment>
<dbReference type="Proteomes" id="UP000541425">
    <property type="component" value="Unassembled WGS sequence"/>
</dbReference>
<dbReference type="Gene3D" id="1.10.1740.10">
    <property type="match status" value="1"/>
</dbReference>
<accession>A0A7W5XWU4</accession>
<keyword evidence="3" id="KW-0731">Sigma factor</keyword>
<comment type="caution">
    <text evidence="8">The sequence shown here is derived from an EMBL/GenBank/DDBJ whole genome shotgun (WGS) entry which is preliminary data.</text>
</comment>
<dbReference type="SUPFAM" id="SSF88946">
    <property type="entry name" value="Sigma2 domain of RNA polymerase sigma factors"/>
    <property type="match status" value="1"/>
</dbReference>
<keyword evidence="4" id="KW-0238">DNA-binding</keyword>
<dbReference type="InterPro" id="IPR013249">
    <property type="entry name" value="RNA_pol_sigma70_r4_t2"/>
</dbReference>
<evidence type="ECO:0000256" key="3">
    <source>
        <dbReference type="ARBA" id="ARBA00023082"/>
    </source>
</evidence>
<sequence>MTTLNFQPDEVLVGLYAQGNNEAFDVLLSRYKDRLYSYINYIVRNDDVAEDIFQETFVKAIITIRQNKYHESGKFYAWLTRIAHNLIIDLFRVENANSVISNDEVEYDIFNNARLADACIENSLVNDQILNDVRNLMNHLPENQRDVVYMRYYKELSFKEIAELTGVSINTALGRMRYAIMNMRRMAEEYNIQLNAI</sequence>
<gene>
    <name evidence="8" type="ORF">FHS60_000030</name>
</gene>
<feature type="domain" description="RNA polymerase sigma factor 70 region 4 type 2" evidence="7">
    <location>
        <begin position="131"/>
        <end position="171"/>
    </location>
</feature>
<dbReference type="InterPro" id="IPR039425">
    <property type="entry name" value="RNA_pol_sigma-70-like"/>
</dbReference>
<evidence type="ECO:0000256" key="5">
    <source>
        <dbReference type="ARBA" id="ARBA00023163"/>
    </source>
</evidence>